<dbReference type="AlphaFoldDB" id="A0A0F6TR44"/>
<feature type="transmembrane region" description="Helical" evidence="1">
    <location>
        <begin position="20"/>
        <end position="40"/>
    </location>
</feature>
<gene>
    <name evidence="2" type="ORF">TQ33_1551</name>
</gene>
<dbReference type="OrthoDB" id="6194331at2"/>
<sequence>MPKNKYRYQEIQPMMPPKMIAAAIVLLVIVMGLFGYMYIAQEFLEQPVGENALPATWALVIFVGTALLTYYVSRLKITTRVSNDTLTMSLGVIGKRKFPLDSISSIEVYEGNPAADFLGYGYRIAIKQTGYIGRAPDAVKIEFMNGQRALVVTTDSPQKLKQSLTESSS</sequence>
<dbReference type="KEGG" id="kge:TQ33_1551"/>
<evidence type="ECO:0000256" key="1">
    <source>
        <dbReference type="SAM" id="Phobius"/>
    </source>
</evidence>
<keyword evidence="1" id="KW-1133">Transmembrane helix</keyword>
<feature type="transmembrane region" description="Helical" evidence="1">
    <location>
        <begin position="52"/>
        <end position="72"/>
    </location>
</feature>
<dbReference type="HOGENOM" id="CLU_1576411_0_0_6"/>
<protein>
    <recommendedName>
        <fullName evidence="4">Bacterial Pleckstrin homology domain-containing protein</fullName>
    </recommendedName>
</protein>
<accession>A0A0F6TR44</accession>
<name>A0A0F6TR44_9GAMM</name>
<evidence type="ECO:0000313" key="3">
    <source>
        <dbReference type="Proteomes" id="UP000034071"/>
    </source>
</evidence>
<proteinExistence type="predicted"/>
<evidence type="ECO:0008006" key="4">
    <source>
        <dbReference type="Google" id="ProtNLM"/>
    </source>
</evidence>
<dbReference type="EMBL" id="CP010975">
    <property type="protein sequence ID" value="AKE52497.1"/>
    <property type="molecule type" value="Genomic_DNA"/>
</dbReference>
<keyword evidence="3" id="KW-1185">Reference proteome</keyword>
<organism evidence="2 3">
    <name type="scientific">Kangiella geojedonensis</name>
    <dbReference type="NCBI Taxonomy" id="914150"/>
    <lineage>
        <taxon>Bacteria</taxon>
        <taxon>Pseudomonadati</taxon>
        <taxon>Pseudomonadota</taxon>
        <taxon>Gammaproteobacteria</taxon>
        <taxon>Kangiellales</taxon>
        <taxon>Kangiellaceae</taxon>
        <taxon>Kangiella</taxon>
    </lineage>
</organism>
<keyword evidence="1" id="KW-0812">Transmembrane</keyword>
<evidence type="ECO:0000313" key="2">
    <source>
        <dbReference type="EMBL" id="AKE52497.1"/>
    </source>
</evidence>
<reference evidence="2 3" key="1">
    <citation type="submission" date="2015-02" db="EMBL/GenBank/DDBJ databases">
        <title>Complete genome sequence of Kangiella geojedonensis strain YCS-5T.</title>
        <authorList>
            <person name="Kim K.M."/>
        </authorList>
    </citation>
    <scope>NUCLEOTIDE SEQUENCE [LARGE SCALE GENOMIC DNA]</scope>
    <source>
        <strain evidence="2 3">YCS-5</strain>
    </source>
</reference>
<dbReference type="Proteomes" id="UP000034071">
    <property type="component" value="Chromosome"/>
</dbReference>
<keyword evidence="1" id="KW-0472">Membrane</keyword>
<dbReference type="RefSeq" id="WP_046561558.1">
    <property type="nucleotide sequence ID" value="NZ_CP010975.1"/>
</dbReference>